<keyword evidence="4" id="KW-0238">DNA-binding</keyword>
<evidence type="ECO:0000259" key="6">
    <source>
        <dbReference type="PROSITE" id="PS00486"/>
    </source>
</evidence>
<comment type="caution">
    <text evidence="7">The sequence shown here is derived from an EMBL/GenBank/DDBJ whole genome shotgun (WGS) entry which is preliminary data.</text>
</comment>
<evidence type="ECO:0000256" key="2">
    <source>
        <dbReference type="ARBA" id="ARBA00022741"/>
    </source>
</evidence>
<dbReference type="SUPFAM" id="SSF48334">
    <property type="entry name" value="DNA repair protein MutS, domain III"/>
    <property type="match status" value="1"/>
</dbReference>
<keyword evidence="5" id="KW-0234">DNA repair</keyword>
<dbReference type="SMART" id="SM00534">
    <property type="entry name" value="MUTSac"/>
    <property type="match status" value="1"/>
</dbReference>
<evidence type="ECO:0000256" key="5">
    <source>
        <dbReference type="ARBA" id="ARBA00023204"/>
    </source>
</evidence>
<dbReference type="PROSITE" id="PS00486">
    <property type="entry name" value="DNA_MISMATCH_REPAIR_2"/>
    <property type="match status" value="1"/>
</dbReference>
<evidence type="ECO:0000256" key="1">
    <source>
        <dbReference type="ARBA" id="ARBA00006271"/>
    </source>
</evidence>
<dbReference type="Pfam" id="PF00488">
    <property type="entry name" value="MutS_V"/>
    <property type="match status" value="1"/>
</dbReference>
<keyword evidence="3" id="KW-0067">ATP-binding</keyword>
<dbReference type="InterPro" id="IPR045076">
    <property type="entry name" value="MutS"/>
</dbReference>
<gene>
    <name evidence="7" type="ORF">SteCoe_34271</name>
</gene>
<keyword evidence="5" id="KW-0227">DNA damage</keyword>
<proteinExistence type="inferred from homology"/>
<dbReference type="InterPro" id="IPR011184">
    <property type="entry name" value="DNA_mismatch_repair_Msh2"/>
</dbReference>
<dbReference type="PIRSF" id="PIRSF005813">
    <property type="entry name" value="MSH2"/>
    <property type="match status" value="1"/>
</dbReference>
<dbReference type="GO" id="GO:0032301">
    <property type="term" value="C:MutSalpha complex"/>
    <property type="evidence" value="ECO:0007669"/>
    <property type="project" value="TreeGrafter"/>
</dbReference>
<dbReference type="InterPro" id="IPR027417">
    <property type="entry name" value="P-loop_NTPase"/>
</dbReference>
<dbReference type="SUPFAM" id="SSF52540">
    <property type="entry name" value="P-loop containing nucleoside triphosphate hydrolases"/>
    <property type="match status" value="1"/>
</dbReference>
<dbReference type="GO" id="GO:0006312">
    <property type="term" value="P:mitotic recombination"/>
    <property type="evidence" value="ECO:0007669"/>
    <property type="project" value="TreeGrafter"/>
</dbReference>
<dbReference type="AlphaFoldDB" id="A0A1R2AVA1"/>
<dbReference type="Gene3D" id="3.40.50.300">
    <property type="entry name" value="P-loop containing nucleotide triphosphate hydrolases"/>
    <property type="match status" value="1"/>
</dbReference>
<protein>
    <recommendedName>
        <fullName evidence="6">DNA mismatch repair proteins mutS family domain-containing protein</fullName>
    </recommendedName>
</protein>
<dbReference type="Gene3D" id="1.10.1420.10">
    <property type="match status" value="2"/>
</dbReference>
<dbReference type="GO" id="GO:0030983">
    <property type="term" value="F:mismatched DNA binding"/>
    <property type="evidence" value="ECO:0007669"/>
    <property type="project" value="InterPro"/>
</dbReference>
<name>A0A1R2AVA1_9CILI</name>
<dbReference type="Pfam" id="PF05190">
    <property type="entry name" value="MutS_IV"/>
    <property type="match status" value="1"/>
</dbReference>
<dbReference type="InterPro" id="IPR036187">
    <property type="entry name" value="DNA_mismatch_repair_MutS_sf"/>
</dbReference>
<dbReference type="PANTHER" id="PTHR11361:SF35">
    <property type="entry name" value="DNA MISMATCH REPAIR PROTEIN MSH2"/>
    <property type="match status" value="1"/>
</dbReference>
<reference evidence="7 8" key="1">
    <citation type="submission" date="2016-11" db="EMBL/GenBank/DDBJ databases">
        <title>The macronuclear genome of Stentor coeruleus: a giant cell with tiny introns.</title>
        <authorList>
            <person name="Slabodnick M."/>
            <person name="Ruby J.G."/>
            <person name="Reiff S.B."/>
            <person name="Swart E.C."/>
            <person name="Gosai S."/>
            <person name="Prabakaran S."/>
            <person name="Witkowska E."/>
            <person name="Larue G.E."/>
            <person name="Fisher S."/>
            <person name="Freeman R.M."/>
            <person name="Gunawardena J."/>
            <person name="Chu W."/>
            <person name="Stover N.A."/>
            <person name="Gregory B.D."/>
            <person name="Nowacki M."/>
            <person name="Derisi J."/>
            <person name="Roy S.W."/>
            <person name="Marshall W.F."/>
            <person name="Sood P."/>
        </authorList>
    </citation>
    <scope>NUCLEOTIDE SEQUENCE [LARGE SCALE GENOMIC DNA]</scope>
    <source>
        <strain evidence="7">WM001</strain>
    </source>
</reference>
<dbReference type="InterPro" id="IPR007696">
    <property type="entry name" value="DNA_mismatch_repair_MutS_core"/>
</dbReference>
<dbReference type="InterPro" id="IPR000432">
    <property type="entry name" value="DNA_mismatch_repair_MutS_C"/>
</dbReference>
<dbReference type="InterPro" id="IPR007861">
    <property type="entry name" value="DNA_mismatch_repair_MutS_clamp"/>
</dbReference>
<dbReference type="GO" id="GO:0140664">
    <property type="term" value="F:ATP-dependent DNA damage sensor activity"/>
    <property type="evidence" value="ECO:0007669"/>
    <property type="project" value="InterPro"/>
</dbReference>
<dbReference type="EMBL" id="MPUH01001350">
    <property type="protein sequence ID" value="OMJ68320.1"/>
    <property type="molecule type" value="Genomic_DNA"/>
</dbReference>
<sequence>MDTTYCKSELELLSKTSELSLFKLINFTRTKGGEELLKSWITTPLNNIDDINSRLDEVEYFGQCSERMDLMNKLKKVPEMSQVIEKFSVTDMSNLSGKGEIGGKSGTKLEHCVKLYFYSKAYLEVLNLLESSPFFYQEMLEHKENSIKIHELVTKSIDITSKSLDHEFRIIPDFDPNLREIHEQIELVDSKLEELRIDSKHKLGLSKELSLIQSQAHGLLFEGNKKEIHAGFRANPSQNYVIVSHLQTTVKITCPELKNLSNEKIKLTEEYMGAQIDLEYKIIEMIITYKPYIEETLKLLSYLDAILSLAHASFSSVTPYCRPVFNTDGYLELKACRHPCLELSQNCVPNDVSMIRHKKNLILITGPNMGGKTTYLRQVALCVILAHIGCFVPADNAKVCIIDKVMVRIGAYDSQLSGMSTFMNEMVEVAAMTENATENSLLIIDELGRGTSTSEGLGIAWALCDYFSKIGCFTLFATHLSKLTSLPNKNIALYYTDVVIGQDNVEMRYKIIPGVIPFSFGIEIASLTGIPDSIIQKARDTKKEKEDLVGCLKSLNPKEIITLYNSL</sequence>
<keyword evidence="2" id="KW-0547">Nucleotide-binding</keyword>
<comment type="similarity">
    <text evidence="1">Belongs to the DNA mismatch repair MutS family.</text>
</comment>
<organism evidence="7 8">
    <name type="scientific">Stentor coeruleus</name>
    <dbReference type="NCBI Taxonomy" id="5963"/>
    <lineage>
        <taxon>Eukaryota</taxon>
        <taxon>Sar</taxon>
        <taxon>Alveolata</taxon>
        <taxon>Ciliophora</taxon>
        <taxon>Postciliodesmatophora</taxon>
        <taxon>Heterotrichea</taxon>
        <taxon>Heterotrichida</taxon>
        <taxon>Stentoridae</taxon>
        <taxon>Stentor</taxon>
    </lineage>
</organism>
<evidence type="ECO:0000313" key="8">
    <source>
        <dbReference type="Proteomes" id="UP000187209"/>
    </source>
</evidence>
<dbReference type="SMART" id="SM00533">
    <property type="entry name" value="MUTSd"/>
    <property type="match status" value="1"/>
</dbReference>
<dbReference type="GO" id="GO:0005524">
    <property type="term" value="F:ATP binding"/>
    <property type="evidence" value="ECO:0007669"/>
    <property type="project" value="UniProtKB-KW"/>
</dbReference>
<keyword evidence="8" id="KW-1185">Reference proteome</keyword>
<feature type="domain" description="DNA mismatch repair proteins mutS family" evidence="6">
    <location>
        <begin position="440"/>
        <end position="456"/>
    </location>
</feature>
<evidence type="ECO:0000313" key="7">
    <source>
        <dbReference type="EMBL" id="OMJ68320.1"/>
    </source>
</evidence>
<accession>A0A1R2AVA1</accession>
<dbReference type="OrthoDB" id="295033at2759"/>
<dbReference type="Pfam" id="PF05192">
    <property type="entry name" value="MutS_III"/>
    <property type="match status" value="1"/>
</dbReference>
<evidence type="ECO:0000256" key="3">
    <source>
        <dbReference type="ARBA" id="ARBA00022840"/>
    </source>
</evidence>
<dbReference type="PANTHER" id="PTHR11361">
    <property type="entry name" value="DNA MISMATCH REPAIR PROTEIN MUTS FAMILY MEMBER"/>
    <property type="match status" value="1"/>
</dbReference>
<dbReference type="GO" id="GO:0006298">
    <property type="term" value="P:mismatch repair"/>
    <property type="evidence" value="ECO:0007669"/>
    <property type="project" value="InterPro"/>
</dbReference>
<dbReference type="Proteomes" id="UP000187209">
    <property type="component" value="Unassembled WGS sequence"/>
</dbReference>
<evidence type="ECO:0000256" key="4">
    <source>
        <dbReference type="ARBA" id="ARBA00023125"/>
    </source>
</evidence>